<dbReference type="Proteomes" id="UP000240912">
    <property type="component" value="Unassembled WGS sequence"/>
</dbReference>
<evidence type="ECO:0000256" key="4">
    <source>
        <dbReference type="ARBA" id="ARBA00023136"/>
    </source>
</evidence>
<dbReference type="RefSeq" id="WP_107214993.1">
    <property type="nucleotide sequence ID" value="NZ_KZ686269.1"/>
</dbReference>
<evidence type="ECO:0000313" key="9">
    <source>
        <dbReference type="EMBL" id="PST82732.1"/>
    </source>
</evidence>
<dbReference type="SUPFAM" id="SSF48452">
    <property type="entry name" value="TPR-like"/>
    <property type="match status" value="1"/>
</dbReference>
<dbReference type="GO" id="GO:0009279">
    <property type="term" value="C:cell outer membrane"/>
    <property type="evidence" value="ECO:0007669"/>
    <property type="project" value="UniProtKB-SubCell"/>
</dbReference>
<accession>A0A2T3HJW6</accession>
<dbReference type="Pfam" id="PF14322">
    <property type="entry name" value="SusD-like_3"/>
    <property type="match status" value="1"/>
</dbReference>
<evidence type="ECO:0000256" key="2">
    <source>
        <dbReference type="ARBA" id="ARBA00006275"/>
    </source>
</evidence>
<comment type="caution">
    <text evidence="9">The sequence shown here is derived from an EMBL/GenBank/DDBJ whole genome shotgun (WGS) entry which is preliminary data.</text>
</comment>
<feature type="chain" id="PRO_5015734441" evidence="6">
    <location>
        <begin position="25"/>
        <end position="510"/>
    </location>
</feature>
<feature type="domain" description="SusD-like N-terminal" evidence="8">
    <location>
        <begin position="96"/>
        <end position="225"/>
    </location>
</feature>
<dbReference type="InterPro" id="IPR012944">
    <property type="entry name" value="SusD_RagB_dom"/>
</dbReference>
<keyword evidence="5" id="KW-0998">Cell outer membrane</keyword>
<dbReference type="AlphaFoldDB" id="A0A2T3HJW6"/>
<feature type="domain" description="RagB/SusD" evidence="7">
    <location>
        <begin position="376"/>
        <end position="509"/>
    </location>
</feature>
<dbReference type="Pfam" id="PF07980">
    <property type="entry name" value="SusD_RagB"/>
    <property type="match status" value="1"/>
</dbReference>
<dbReference type="EMBL" id="PYLS01000005">
    <property type="protein sequence ID" value="PST82732.1"/>
    <property type="molecule type" value="Genomic_DNA"/>
</dbReference>
<protein>
    <submittedName>
        <fullName evidence="9">RagB/SusD family nutrient uptake outer membrane protein</fullName>
    </submittedName>
</protein>
<keyword evidence="3 6" id="KW-0732">Signal</keyword>
<keyword evidence="4" id="KW-0472">Membrane</keyword>
<dbReference type="InterPro" id="IPR011990">
    <property type="entry name" value="TPR-like_helical_dom_sf"/>
</dbReference>
<sequence>MNIKKLTYQTLLSCWLCAAILVPAGCSKMDEKPYGLTNTGSFYKTAADAESAIIYAYSVLPEVGYYSRGYYLITELPTENLTQKGDAGASNFELDELRTTANNSDLDNIWTYIYRGIARANAVITNVPNISSMPETARNQAVGEGHFLRALHYFNLVRMFGEVPLRLETISDVAQIPAAKAPLKDIYDLILADLTRAGELITVPRISEGRANKVAVDALLAKVYLQLASAKASGAPGYAFVADAEAAYSQARNFAARVVNGQSTYAFTNRLPEIFDTEVYKKAAVSEHIFDAAVDRTGEVEGNFSKLPNMFLPADRPMTIPYDPSDPAGRQINIGQGWAHFRTEAAIYNAYANNDKRKTELIVSSYTNAGTTYNLDITSSSRPFTRKFIDPLRVGDKSSANSPVLRYSDILLVFAEAAGPTTEGYAAINRVRSRAGIGPLNPSLGVQAFRDAVVEERALELAFEGNRLFDLRRTNSMEKILVQKYGKTITSGAYFFPIPQREIDTNPLIK</sequence>
<keyword evidence="10" id="KW-1185">Reference proteome</keyword>
<evidence type="ECO:0000256" key="3">
    <source>
        <dbReference type="ARBA" id="ARBA00022729"/>
    </source>
</evidence>
<reference evidence="9 10" key="1">
    <citation type="submission" date="2018-03" db="EMBL/GenBank/DDBJ databases">
        <authorList>
            <person name="Keele B.F."/>
        </authorList>
    </citation>
    <scope>NUCLEOTIDE SEQUENCE [LARGE SCALE GENOMIC DNA]</scope>
    <source>
        <strain evidence="9 10">YL28-9</strain>
    </source>
</reference>
<organism evidence="9 10">
    <name type="scientific">Pedobacter yulinensis</name>
    <dbReference type="NCBI Taxonomy" id="2126353"/>
    <lineage>
        <taxon>Bacteria</taxon>
        <taxon>Pseudomonadati</taxon>
        <taxon>Bacteroidota</taxon>
        <taxon>Sphingobacteriia</taxon>
        <taxon>Sphingobacteriales</taxon>
        <taxon>Sphingobacteriaceae</taxon>
        <taxon>Pedobacter</taxon>
    </lineage>
</organism>
<evidence type="ECO:0000313" key="10">
    <source>
        <dbReference type="Proteomes" id="UP000240912"/>
    </source>
</evidence>
<name>A0A2T3HJW6_9SPHI</name>
<gene>
    <name evidence="9" type="ORF">C7T94_08750</name>
</gene>
<dbReference type="Gene3D" id="1.25.40.390">
    <property type="match status" value="1"/>
</dbReference>
<dbReference type="OrthoDB" id="5694214at2"/>
<comment type="subcellular location">
    <subcellularLocation>
        <location evidence="1">Cell outer membrane</location>
    </subcellularLocation>
</comment>
<dbReference type="InterPro" id="IPR033985">
    <property type="entry name" value="SusD-like_N"/>
</dbReference>
<proteinExistence type="inferred from homology"/>
<comment type="similarity">
    <text evidence="2">Belongs to the SusD family.</text>
</comment>
<feature type="signal peptide" evidence="6">
    <location>
        <begin position="1"/>
        <end position="24"/>
    </location>
</feature>
<evidence type="ECO:0000259" key="7">
    <source>
        <dbReference type="Pfam" id="PF07980"/>
    </source>
</evidence>
<evidence type="ECO:0000256" key="1">
    <source>
        <dbReference type="ARBA" id="ARBA00004442"/>
    </source>
</evidence>
<evidence type="ECO:0000259" key="8">
    <source>
        <dbReference type="Pfam" id="PF14322"/>
    </source>
</evidence>
<evidence type="ECO:0000256" key="6">
    <source>
        <dbReference type="SAM" id="SignalP"/>
    </source>
</evidence>
<evidence type="ECO:0000256" key="5">
    <source>
        <dbReference type="ARBA" id="ARBA00023237"/>
    </source>
</evidence>